<sequence>MNQSNSNFDEDAPLLAVKDAVVNYRTSDGYLTAVDGISFEIGEDEIFGLVGESGCGKSTVAQAILGLLPQNGEVASGSIQFRGVELNNLDKREMDALRWENISLISQGAMNALNPVHRISSQIIEAIQAHRDTSTAEARERVAELFTIVGLDPDRMDDYPHQFSGGMKQRAYIAMSLALDPDLIIADEPTTALDVIVQDQILKRLKELRDQLGISVVIISHDISVIAETCNRLGVMYSGKLMEYGDLREIFASPYNPYTLGLQNAFPSLRGKQQDLISIPGSPPSIVDLPSGCRFMQRCPFASQECATQHPPLESVGDDHFSACYHHERVEQMRQDAKERETWAQLQDTGKESAATGGMTHD</sequence>
<feature type="domain" description="ABC transporter" evidence="8">
    <location>
        <begin position="17"/>
        <end position="263"/>
    </location>
</feature>
<dbReference type="InterPro" id="IPR050388">
    <property type="entry name" value="ABC_Ni/Peptide_Import"/>
</dbReference>
<protein>
    <submittedName>
        <fullName evidence="9">Peptide/nickel transport system ATP-binding protein/peptide/nickel transport system ATP-binding protein</fullName>
    </submittedName>
</protein>
<dbReference type="GO" id="GO:0016887">
    <property type="term" value="F:ATP hydrolysis activity"/>
    <property type="evidence" value="ECO:0007669"/>
    <property type="project" value="InterPro"/>
</dbReference>
<dbReference type="NCBIfam" id="TIGR01727">
    <property type="entry name" value="oligo_HPY"/>
    <property type="match status" value="1"/>
</dbReference>
<dbReference type="SUPFAM" id="SSF52540">
    <property type="entry name" value="P-loop containing nucleoside triphosphate hydrolases"/>
    <property type="match status" value="1"/>
</dbReference>
<evidence type="ECO:0000313" key="9">
    <source>
        <dbReference type="EMBL" id="SIR87739.1"/>
    </source>
</evidence>
<dbReference type="Pfam" id="PF08352">
    <property type="entry name" value="oligo_HPY"/>
    <property type="match status" value="1"/>
</dbReference>
<evidence type="ECO:0000256" key="4">
    <source>
        <dbReference type="ARBA" id="ARBA00022741"/>
    </source>
</evidence>
<dbReference type="GO" id="GO:0005524">
    <property type="term" value="F:ATP binding"/>
    <property type="evidence" value="ECO:0007669"/>
    <property type="project" value="UniProtKB-KW"/>
</dbReference>
<dbReference type="RefSeq" id="WP_084186413.1">
    <property type="nucleotide sequence ID" value="NZ_FTNO01000006.1"/>
</dbReference>
<keyword evidence="4" id="KW-0547">Nucleotide-binding</keyword>
<keyword evidence="6" id="KW-0472">Membrane</keyword>
<keyword evidence="10" id="KW-1185">Reference proteome</keyword>
<organism evidence="9 10">
    <name type="scientific">Haladaptatus litoreus</name>
    <dbReference type="NCBI Taxonomy" id="553468"/>
    <lineage>
        <taxon>Archaea</taxon>
        <taxon>Methanobacteriati</taxon>
        <taxon>Methanobacteriota</taxon>
        <taxon>Stenosarchaea group</taxon>
        <taxon>Halobacteria</taxon>
        <taxon>Halobacteriales</taxon>
        <taxon>Haladaptataceae</taxon>
        <taxon>Haladaptatus</taxon>
    </lineage>
</organism>
<evidence type="ECO:0000259" key="8">
    <source>
        <dbReference type="PROSITE" id="PS50893"/>
    </source>
</evidence>
<dbReference type="PROSITE" id="PS50893">
    <property type="entry name" value="ABC_TRANSPORTER_2"/>
    <property type="match status" value="1"/>
</dbReference>
<dbReference type="AlphaFoldDB" id="A0A1N7EIA7"/>
<keyword evidence="2" id="KW-0813">Transport</keyword>
<evidence type="ECO:0000256" key="5">
    <source>
        <dbReference type="ARBA" id="ARBA00022840"/>
    </source>
</evidence>
<dbReference type="GO" id="GO:0005886">
    <property type="term" value="C:plasma membrane"/>
    <property type="evidence" value="ECO:0007669"/>
    <property type="project" value="UniProtKB-SubCell"/>
</dbReference>
<dbReference type="OrthoDB" id="18209at2157"/>
<dbReference type="GO" id="GO:0015833">
    <property type="term" value="P:peptide transport"/>
    <property type="evidence" value="ECO:0007669"/>
    <property type="project" value="InterPro"/>
</dbReference>
<dbReference type="Proteomes" id="UP000186914">
    <property type="component" value="Unassembled WGS sequence"/>
</dbReference>
<dbReference type="InterPro" id="IPR027417">
    <property type="entry name" value="P-loop_NTPase"/>
</dbReference>
<proteinExistence type="predicted"/>
<evidence type="ECO:0000256" key="7">
    <source>
        <dbReference type="SAM" id="MobiDB-lite"/>
    </source>
</evidence>
<dbReference type="InterPro" id="IPR003593">
    <property type="entry name" value="AAA+_ATPase"/>
</dbReference>
<dbReference type="Pfam" id="PF00005">
    <property type="entry name" value="ABC_tran"/>
    <property type="match status" value="1"/>
</dbReference>
<name>A0A1N7EIA7_9EURY</name>
<keyword evidence="5 9" id="KW-0067">ATP-binding</keyword>
<dbReference type="FunFam" id="3.40.50.300:FF:000016">
    <property type="entry name" value="Oligopeptide ABC transporter ATP-binding component"/>
    <property type="match status" value="1"/>
</dbReference>
<dbReference type="PANTHER" id="PTHR43297:SF2">
    <property type="entry name" value="DIPEPTIDE TRANSPORT ATP-BINDING PROTEIN DPPD"/>
    <property type="match status" value="1"/>
</dbReference>
<evidence type="ECO:0000313" key="10">
    <source>
        <dbReference type="Proteomes" id="UP000186914"/>
    </source>
</evidence>
<feature type="region of interest" description="Disordered" evidence="7">
    <location>
        <begin position="335"/>
        <end position="362"/>
    </location>
</feature>
<dbReference type="PANTHER" id="PTHR43297">
    <property type="entry name" value="OLIGOPEPTIDE TRANSPORT ATP-BINDING PROTEIN APPD"/>
    <property type="match status" value="1"/>
</dbReference>
<comment type="subcellular location">
    <subcellularLocation>
        <location evidence="1">Cell membrane</location>
        <topology evidence="1">Peripheral membrane protein</topology>
    </subcellularLocation>
</comment>
<dbReference type="InterPro" id="IPR013563">
    <property type="entry name" value="Oligopep_ABC_C"/>
</dbReference>
<dbReference type="InterPro" id="IPR003439">
    <property type="entry name" value="ABC_transporter-like_ATP-bd"/>
</dbReference>
<keyword evidence="3" id="KW-1003">Cell membrane</keyword>
<evidence type="ECO:0000256" key="1">
    <source>
        <dbReference type="ARBA" id="ARBA00004202"/>
    </source>
</evidence>
<dbReference type="CDD" id="cd03257">
    <property type="entry name" value="ABC_NikE_OppD_transporters"/>
    <property type="match status" value="1"/>
</dbReference>
<evidence type="ECO:0000256" key="2">
    <source>
        <dbReference type="ARBA" id="ARBA00022448"/>
    </source>
</evidence>
<accession>A0A1N7EIA7</accession>
<dbReference type="SMART" id="SM00382">
    <property type="entry name" value="AAA"/>
    <property type="match status" value="1"/>
</dbReference>
<dbReference type="EMBL" id="FTNO01000006">
    <property type="protein sequence ID" value="SIR87739.1"/>
    <property type="molecule type" value="Genomic_DNA"/>
</dbReference>
<dbReference type="Gene3D" id="3.40.50.300">
    <property type="entry name" value="P-loop containing nucleotide triphosphate hydrolases"/>
    <property type="match status" value="1"/>
</dbReference>
<evidence type="ECO:0000256" key="6">
    <source>
        <dbReference type="ARBA" id="ARBA00023136"/>
    </source>
</evidence>
<reference evidence="10" key="1">
    <citation type="submission" date="2017-01" db="EMBL/GenBank/DDBJ databases">
        <authorList>
            <person name="Varghese N."/>
            <person name="Submissions S."/>
        </authorList>
    </citation>
    <scope>NUCLEOTIDE SEQUENCE [LARGE SCALE GENOMIC DNA]</scope>
    <source>
        <strain evidence="10">CGMCC 1.7737</strain>
    </source>
</reference>
<gene>
    <name evidence="9" type="ORF">SAMN05421858_4270</name>
</gene>
<evidence type="ECO:0000256" key="3">
    <source>
        <dbReference type="ARBA" id="ARBA00022475"/>
    </source>
</evidence>